<dbReference type="Proteomes" id="UP001649230">
    <property type="component" value="Chromosome"/>
</dbReference>
<feature type="domain" description="Methyl-accepting transducer" evidence="3">
    <location>
        <begin position="102"/>
        <end position="269"/>
    </location>
</feature>
<dbReference type="PANTHER" id="PTHR32089">
    <property type="entry name" value="METHYL-ACCEPTING CHEMOTAXIS PROTEIN MCPB"/>
    <property type="match status" value="1"/>
</dbReference>
<keyword evidence="5" id="KW-1185">Reference proteome</keyword>
<evidence type="ECO:0000313" key="5">
    <source>
        <dbReference type="Proteomes" id="UP001649230"/>
    </source>
</evidence>
<evidence type="ECO:0000256" key="1">
    <source>
        <dbReference type="ARBA" id="ARBA00023224"/>
    </source>
</evidence>
<dbReference type="PROSITE" id="PS50111">
    <property type="entry name" value="CHEMOTAXIS_TRANSDUC_2"/>
    <property type="match status" value="1"/>
</dbReference>
<dbReference type="PANTHER" id="PTHR32089:SF112">
    <property type="entry name" value="LYSOZYME-LIKE PROTEIN-RELATED"/>
    <property type="match status" value="1"/>
</dbReference>
<proteinExistence type="predicted"/>
<evidence type="ECO:0000259" key="3">
    <source>
        <dbReference type="PROSITE" id="PS50111"/>
    </source>
</evidence>
<dbReference type="EMBL" id="CP090978">
    <property type="protein sequence ID" value="UJF34836.1"/>
    <property type="molecule type" value="Genomic_DNA"/>
</dbReference>
<dbReference type="Pfam" id="PF00015">
    <property type="entry name" value="MCPsignal"/>
    <property type="match status" value="1"/>
</dbReference>
<accession>A0ABY3SNP5</accession>
<protein>
    <submittedName>
        <fullName evidence="4">Methyl-accepting chemotaxis protein</fullName>
    </submittedName>
</protein>
<dbReference type="SMART" id="SM00283">
    <property type="entry name" value="MA"/>
    <property type="match status" value="1"/>
</dbReference>
<dbReference type="InterPro" id="IPR004089">
    <property type="entry name" value="MCPsignal_dom"/>
</dbReference>
<sequence length="269" mass="29551">MHPRLESILDHLSTIQNLFFDGAAMLVADKNIVLESLPSNKISFNIKGMPVEQFKSTVSYKALLSGQTVKEERGPEMFGFPYYSTAVPIFDYDGRTIVGVISASTTNEMLNKLRFEAVNLSSVVEEMSATTEHISGDSQSLANDVRGFSSLSQTIFEDIQQIQKVLGFVQEIAEQSNLLGLNAAIESARAGEAGRGFSIVATEIRRMADKSKEASSQIRQQLQSIQSSAKQFESLIQTITRSTDSQAQSLHELNKAFESIVSTAENLIN</sequence>
<keyword evidence="1 2" id="KW-0807">Transducer</keyword>
<organism evidence="4 5">
    <name type="scientific">Paenibacillus hexagrammi</name>
    <dbReference type="NCBI Taxonomy" id="2908839"/>
    <lineage>
        <taxon>Bacteria</taxon>
        <taxon>Bacillati</taxon>
        <taxon>Bacillota</taxon>
        <taxon>Bacilli</taxon>
        <taxon>Bacillales</taxon>
        <taxon>Paenibacillaceae</taxon>
        <taxon>Paenibacillus</taxon>
    </lineage>
</organism>
<dbReference type="RefSeq" id="WP_235121409.1">
    <property type="nucleotide sequence ID" value="NZ_CP090978.1"/>
</dbReference>
<name>A0ABY3SNP5_9BACL</name>
<evidence type="ECO:0000313" key="4">
    <source>
        <dbReference type="EMBL" id="UJF34836.1"/>
    </source>
</evidence>
<evidence type="ECO:0000256" key="2">
    <source>
        <dbReference type="PROSITE-ProRule" id="PRU00284"/>
    </source>
</evidence>
<dbReference type="SUPFAM" id="SSF58104">
    <property type="entry name" value="Methyl-accepting chemotaxis protein (MCP) signaling domain"/>
    <property type="match status" value="1"/>
</dbReference>
<dbReference type="Gene3D" id="1.10.287.950">
    <property type="entry name" value="Methyl-accepting chemotaxis protein"/>
    <property type="match status" value="1"/>
</dbReference>
<reference evidence="4 5" key="1">
    <citation type="journal article" date="2024" name="Int. J. Syst. Evol. Microbiol.">
        <title>Paenibacillus hexagrammi sp. nov., a novel bacterium isolated from the gut content of Hexagrammos agrammus.</title>
        <authorList>
            <person name="Jung H.K."/>
            <person name="Kim D.G."/>
            <person name="Zin H."/>
            <person name="Park J."/>
            <person name="Jung H."/>
            <person name="Kim Y.O."/>
            <person name="Kong H.J."/>
            <person name="Kim J.W."/>
            <person name="Kim Y.S."/>
        </authorList>
    </citation>
    <scope>NUCLEOTIDE SEQUENCE [LARGE SCALE GENOMIC DNA]</scope>
    <source>
        <strain evidence="4 5">YPD9-1</strain>
    </source>
</reference>
<gene>
    <name evidence="4" type="ORF">L0M14_06680</name>
</gene>